<feature type="non-terminal residue" evidence="1">
    <location>
        <position position="1"/>
    </location>
</feature>
<protein>
    <submittedName>
        <fullName evidence="1">Uncharacterized protein</fullName>
    </submittedName>
</protein>
<proteinExistence type="predicted"/>
<accession>A0A3G5AES4</accession>
<name>A0A3G5AES4_9VIRU</name>
<dbReference type="EMBL" id="MK072421">
    <property type="protein sequence ID" value="AYV84781.1"/>
    <property type="molecule type" value="Genomic_DNA"/>
</dbReference>
<gene>
    <name evidence="1" type="ORF">Hyperionvirus39_1</name>
</gene>
<sequence>SGGIGGRGSIYDGTDGESGSLILANPVTNQLNVITDTPHLFL</sequence>
<reference evidence="1" key="1">
    <citation type="submission" date="2018-10" db="EMBL/GenBank/DDBJ databases">
        <title>Hidden diversity of soil giant viruses.</title>
        <authorList>
            <person name="Schulz F."/>
            <person name="Alteio L."/>
            <person name="Goudeau D."/>
            <person name="Ryan E.M."/>
            <person name="Malmstrom R.R."/>
            <person name="Blanchard J."/>
            <person name="Woyke T."/>
        </authorList>
    </citation>
    <scope>NUCLEOTIDE SEQUENCE</scope>
    <source>
        <strain evidence="1">HYV1</strain>
    </source>
</reference>
<organism evidence="1">
    <name type="scientific">Hyperionvirus sp</name>
    <dbReference type="NCBI Taxonomy" id="2487770"/>
    <lineage>
        <taxon>Viruses</taxon>
        <taxon>Varidnaviria</taxon>
        <taxon>Bamfordvirae</taxon>
        <taxon>Nucleocytoviricota</taxon>
        <taxon>Megaviricetes</taxon>
        <taxon>Imitervirales</taxon>
        <taxon>Mimiviridae</taxon>
        <taxon>Klosneuvirinae</taxon>
    </lineage>
</organism>
<evidence type="ECO:0000313" key="1">
    <source>
        <dbReference type="EMBL" id="AYV84781.1"/>
    </source>
</evidence>